<dbReference type="FunFam" id="3.90.1640.10:FF:000002">
    <property type="entry name" value="Cyclic-di-AMP phosphodiesterase"/>
    <property type="match status" value="1"/>
</dbReference>
<keyword evidence="5 6" id="KW-0472">Membrane</keyword>
<keyword evidence="11" id="KW-1185">Reference proteome</keyword>
<dbReference type="Gene3D" id="3.10.310.30">
    <property type="match status" value="1"/>
</dbReference>
<dbReference type="InterPro" id="IPR038763">
    <property type="entry name" value="DHH_sf"/>
</dbReference>
<dbReference type="PIRSF" id="PIRSF026583">
    <property type="entry name" value="YybT"/>
    <property type="match status" value="1"/>
</dbReference>
<accession>A0A385YQX5</accession>
<evidence type="ECO:0000256" key="2">
    <source>
        <dbReference type="ARBA" id="ARBA00022475"/>
    </source>
</evidence>
<dbReference type="InterPro" id="IPR049553">
    <property type="entry name" value="GdpP-like_PAS"/>
</dbReference>
<dbReference type="InterPro" id="IPR014528">
    <property type="entry name" value="GdpP/PdeA"/>
</dbReference>
<comment type="cofactor">
    <cofactor evidence="7">
        <name>Mn(2+)</name>
        <dbReference type="ChEBI" id="CHEBI:29035"/>
    </cofactor>
    <text evidence="7">For phosphodiesterase activity, probably binds 2 Mn(2+) per subunit.</text>
</comment>
<feature type="binding site" evidence="7">
    <location>
        <position position="445"/>
    </location>
    <ligand>
        <name>Mn(2+)</name>
        <dbReference type="ChEBI" id="CHEBI:29035"/>
        <label>2</label>
    </ligand>
</feature>
<sequence length="658" mass="74066">MSTFFQKRPIAYSILILASLGIAASIVFMFWHLWIGVLFFIAISVASYFAVYAQKKSVEETERHIETLSYRMKKVGEEALLEMPIGILLINDQYTIEWANPYMTRELQFDSLIGEDLLTLSEELPILLKQEDVREMTISLADKKFKVFYKQEEKLLYFFDITEQVEMESMYYADRTVIGILFIDNYDELAQAMDDQTRSQTNSLVTSIVNNWGAEQGIFVKRISSDRFIAVLNESVLMELEKTKFALLDEIRETTAKLNVPLTLSIGVGASSESLVELGELAQSSLDLVLGRGGDQVAIKQPNGKVKFYGGKTNPVEKRTRVRARVISHALRDLIQDSDQVFVMGHKLPDMDAIGASIGVRKMAEMNQINGYVILDFQNLDPSVTRLMDEVKAKPELYNRFLSPDEAISQLTDRTLLVIVDTHKPSMVIDEKLLNRAEKVVVLDHHRRGEEFISSTMLVYMEPYASSTAELVTELLEYQPKHTKLTMLEATAMLAGIIVDTKSFTLRTGARTFEAASYLRTNGADTVLVQRLLKEDLETYVERSKIVQTVEFFREGIAIARGEEGKQYNQILIAQTADILLTMKDVSASFVVARRENGEVSISARSLGEINVQVMMERLGGGGHLTNAACQIENGTIEVTIEQLKQVILDTIEGGTSE</sequence>
<reference evidence="11" key="1">
    <citation type="submission" date="2018-09" db="EMBL/GenBank/DDBJ databases">
        <authorList>
            <person name="Zhu H."/>
        </authorList>
    </citation>
    <scope>NUCLEOTIDE SEQUENCE [LARGE SCALE GENOMIC DNA]</scope>
    <source>
        <strain evidence="11">K2R23-3</strain>
    </source>
</reference>
<dbReference type="Gene3D" id="3.90.1640.10">
    <property type="entry name" value="inorganic pyrophosphatase (n-terminal core)"/>
    <property type="match status" value="1"/>
</dbReference>
<feature type="domain" description="GGDEF" evidence="9">
    <location>
        <begin position="174"/>
        <end position="302"/>
    </location>
</feature>
<dbReference type="InterPro" id="IPR001667">
    <property type="entry name" value="DDH_dom"/>
</dbReference>
<dbReference type="GO" id="GO:0005886">
    <property type="term" value="C:plasma membrane"/>
    <property type="evidence" value="ECO:0007669"/>
    <property type="project" value="UniProtKB-SubCell"/>
</dbReference>
<comment type="function">
    <text evidence="6">Has phosphodiesterase (PDE) activity against cyclic-di-AMP (c-di-AMP).</text>
</comment>
<comment type="catalytic activity">
    <reaction evidence="6">
        <text>3',3'-c-di-AMP + H2O = 5'-O-phosphonoadenylyl-(3'-&gt;5')-adenosine + H(+)</text>
        <dbReference type="Rhea" id="RHEA:54420"/>
        <dbReference type="ChEBI" id="CHEBI:15377"/>
        <dbReference type="ChEBI" id="CHEBI:15378"/>
        <dbReference type="ChEBI" id="CHEBI:71500"/>
        <dbReference type="ChEBI" id="CHEBI:138171"/>
    </reaction>
</comment>
<dbReference type="SMART" id="SM00267">
    <property type="entry name" value="GGDEF"/>
    <property type="match status" value="1"/>
</dbReference>
<dbReference type="InterPro" id="IPR003156">
    <property type="entry name" value="DHHA1_dom"/>
</dbReference>
<keyword evidence="4 8" id="KW-1133">Transmembrane helix</keyword>
<dbReference type="GO" id="GO:0016787">
    <property type="term" value="F:hydrolase activity"/>
    <property type="evidence" value="ECO:0007669"/>
    <property type="project" value="UniProtKB-UniRule"/>
</dbReference>
<feature type="transmembrane region" description="Helical" evidence="8">
    <location>
        <begin position="12"/>
        <end position="31"/>
    </location>
</feature>
<feature type="binding site" evidence="7">
    <location>
        <position position="350"/>
    </location>
    <ligand>
        <name>Mn(2+)</name>
        <dbReference type="ChEBI" id="CHEBI:29035"/>
        <label>1</label>
    </ligand>
</feature>
<dbReference type="PROSITE" id="PS50887">
    <property type="entry name" value="GGDEF"/>
    <property type="match status" value="1"/>
</dbReference>
<evidence type="ECO:0000256" key="5">
    <source>
        <dbReference type="ARBA" id="ARBA00023136"/>
    </source>
</evidence>
<dbReference type="EC" id="3.1.4.-" evidence="6"/>
<evidence type="ECO:0000256" key="3">
    <source>
        <dbReference type="ARBA" id="ARBA00022692"/>
    </source>
</evidence>
<keyword evidence="6" id="KW-0378">Hydrolase</keyword>
<dbReference type="Pfam" id="PF01368">
    <property type="entry name" value="DHH"/>
    <property type="match status" value="1"/>
</dbReference>
<organism evidence="10 11">
    <name type="scientific">Paenisporosarcina cavernae</name>
    <dbReference type="NCBI Taxonomy" id="2320858"/>
    <lineage>
        <taxon>Bacteria</taxon>
        <taxon>Bacillati</taxon>
        <taxon>Bacillota</taxon>
        <taxon>Bacilli</taxon>
        <taxon>Bacillales</taxon>
        <taxon>Caryophanaceae</taxon>
        <taxon>Paenisporosarcina</taxon>
    </lineage>
</organism>
<dbReference type="PANTHER" id="PTHR47618">
    <property type="entry name" value="BIFUNCTIONAL OLIGORIBONUCLEASE AND PAP PHOSPHATASE NRNA"/>
    <property type="match status" value="1"/>
</dbReference>
<evidence type="ECO:0000259" key="9">
    <source>
        <dbReference type="PROSITE" id="PS50887"/>
    </source>
</evidence>
<feature type="binding site" evidence="7">
    <location>
        <position position="500"/>
    </location>
    <ligand>
        <name>Mn(2+)</name>
        <dbReference type="ChEBI" id="CHEBI:29035"/>
        <label>2</label>
    </ligand>
</feature>
<dbReference type="GO" id="GO:0106409">
    <property type="term" value="F:cyclic-di-AMP phosphodiesterase activity"/>
    <property type="evidence" value="ECO:0007669"/>
    <property type="project" value="RHEA"/>
</dbReference>
<gene>
    <name evidence="10" type="ORF">D3873_00365</name>
</gene>
<feature type="binding site" evidence="7">
    <location>
        <position position="421"/>
    </location>
    <ligand>
        <name>Mn(2+)</name>
        <dbReference type="ChEBI" id="CHEBI:29035"/>
        <label>2</label>
    </ligand>
</feature>
<keyword evidence="3 8" id="KW-0812">Transmembrane</keyword>
<dbReference type="GO" id="GO:0003676">
    <property type="term" value="F:nucleic acid binding"/>
    <property type="evidence" value="ECO:0007669"/>
    <property type="project" value="UniProtKB-UniRule"/>
</dbReference>
<evidence type="ECO:0000256" key="6">
    <source>
        <dbReference type="PIRNR" id="PIRNR026583"/>
    </source>
</evidence>
<dbReference type="SUPFAM" id="SSF64182">
    <property type="entry name" value="DHH phosphoesterases"/>
    <property type="match status" value="1"/>
</dbReference>
<name>A0A385YQX5_9BACL</name>
<dbReference type="KEGG" id="paek:D3873_00365"/>
<keyword evidence="7" id="KW-0464">Manganese</keyword>
<comment type="subcellular location">
    <subcellularLocation>
        <location evidence="1">Cell membrane</location>
        <topology evidence="1">Multi-pass membrane protein</topology>
    </subcellularLocation>
</comment>
<dbReference type="RefSeq" id="WP_119882142.1">
    <property type="nucleotide sequence ID" value="NZ_CP032418.1"/>
</dbReference>
<dbReference type="Proteomes" id="UP000265725">
    <property type="component" value="Chromosome"/>
</dbReference>
<dbReference type="PANTHER" id="PTHR47618:SF2">
    <property type="entry name" value="CYCLIC-DI-AMP PHOSPHODIESTERASE GDPP"/>
    <property type="match status" value="1"/>
</dbReference>
<feature type="binding site" evidence="7">
    <location>
        <position position="421"/>
    </location>
    <ligand>
        <name>Mn(2+)</name>
        <dbReference type="ChEBI" id="CHEBI:29035"/>
        <label>1</label>
    </ligand>
</feature>
<keyword evidence="7" id="KW-0479">Metal-binding</keyword>
<protein>
    <recommendedName>
        <fullName evidence="6">Cyclic-di-AMP phosphodiesterase</fullName>
        <ecNumber evidence="6">3.1.4.-</ecNumber>
    </recommendedName>
</protein>
<dbReference type="GO" id="GO:0046872">
    <property type="term" value="F:metal ion binding"/>
    <property type="evidence" value="ECO:0007669"/>
    <property type="project" value="UniProtKB-KW"/>
</dbReference>
<dbReference type="Pfam" id="PF21370">
    <property type="entry name" value="PAS_GdpP"/>
    <property type="match status" value="1"/>
</dbReference>
<dbReference type="Gene3D" id="3.30.450.20">
    <property type="entry name" value="PAS domain"/>
    <property type="match status" value="1"/>
</dbReference>
<dbReference type="InterPro" id="IPR051319">
    <property type="entry name" value="Oligoribo/pAp-PDE_c-di-AMP_PDE"/>
</dbReference>
<feature type="binding site" evidence="7">
    <location>
        <position position="352"/>
    </location>
    <ligand>
        <name>Mn(2+)</name>
        <dbReference type="ChEBI" id="CHEBI:29035"/>
        <label>2</label>
    </ligand>
</feature>
<dbReference type="Pfam" id="PF24898">
    <property type="entry name" value="GGDEF_GdpP"/>
    <property type="match status" value="1"/>
</dbReference>
<evidence type="ECO:0000313" key="10">
    <source>
        <dbReference type="EMBL" id="AYC28397.1"/>
    </source>
</evidence>
<dbReference type="InterPro" id="IPR000160">
    <property type="entry name" value="GGDEF_dom"/>
</dbReference>
<evidence type="ECO:0000256" key="7">
    <source>
        <dbReference type="PIRSR" id="PIRSR026583-50"/>
    </source>
</evidence>
<proteinExistence type="inferred from homology"/>
<dbReference type="EMBL" id="CP032418">
    <property type="protein sequence ID" value="AYC28397.1"/>
    <property type="molecule type" value="Genomic_DNA"/>
</dbReference>
<evidence type="ECO:0000256" key="1">
    <source>
        <dbReference type="ARBA" id="ARBA00004651"/>
    </source>
</evidence>
<comment type="similarity">
    <text evidence="6">Belongs to the GdpP/PdeA phosphodiesterase family.</text>
</comment>
<evidence type="ECO:0000256" key="8">
    <source>
        <dbReference type="SAM" id="Phobius"/>
    </source>
</evidence>
<evidence type="ECO:0000313" key="11">
    <source>
        <dbReference type="Proteomes" id="UP000265725"/>
    </source>
</evidence>
<feature type="binding site" evidence="7">
    <location>
        <position position="346"/>
    </location>
    <ligand>
        <name>Mn(2+)</name>
        <dbReference type="ChEBI" id="CHEBI:29035"/>
        <label>1</label>
    </ligand>
</feature>
<dbReference type="OrthoDB" id="9759476at2"/>
<dbReference type="Pfam" id="PF02272">
    <property type="entry name" value="DHHA1"/>
    <property type="match status" value="1"/>
</dbReference>
<dbReference type="AlphaFoldDB" id="A0A385YQX5"/>
<keyword evidence="2 6" id="KW-1003">Cell membrane</keyword>
<evidence type="ECO:0000256" key="4">
    <source>
        <dbReference type="ARBA" id="ARBA00022989"/>
    </source>
</evidence>